<comment type="subcellular location">
    <subcellularLocation>
        <location evidence="7">Endomembrane system</location>
        <topology evidence="7">Lipid-anchor</topology>
        <orientation evidence="7">Cytoplasmic side</orientation>
    </subcellularLocation>
</comment>
<dbReference type="GO" id="GO:0005484">
    <property type="term" value="F:SNAP receptor activity"/>
    <property type="evidence" value="ECO:0007669"/>
    <property type="project" value="TreeGrafter"/>
</dbReference>
<dbReference type="Gene3D" id="1.20.5.110">
    <property type="match status" value="1"/>
</dbReference>
<dbReference type="EMBL" id="VWRR01000006">
    <property type="protein sequence ID" value="KAF6003563.1"/>
    <property type="molecule type" value="Genomic_DNA"/>
</dbReference>
<dbReference type="PANTHER" id="PTHR45806">
    <property type="entry name" value="SYNAPTOBREVIN HOMOLOG YKT6"/>
    <property type="match status" value="1"/>
</dbReference>
<dbReference type="SUPFAM" id="SSF58038">
    <property type="entry name" value="SNARE fusion complex"/>
    <property type="match status" value="1"/>
</dbReference>
<evidence type="ECO:0000256" key="3">
    <source>
        <dbReference type="ARBA" id="ARBA00023136"/>
    </source>
</evidence>
<dbReference type="Pfam" id="PF13774">
    <property type="entry name" value="Longin"/>
    <property type="match status" value="1"/>
</dbReference>
<evidence type="ECO:0000256" key="8">
    <source>
        <dbReference type="PROSITE-ProRule" id="PRU00290"/>
    </source>
</evidence>
<dbReference type="InterPro" id="IPR042855">
    <property type="entry name" value="V_SNARE_CC"/>
</dbReference>
<keyword evidence="8" id="KW-0175">Coiled coil</keyword>
<dbReference type="InterPro" id="IPR010908">
    <property type="entry name" value="Longin_dom"/>
</dbReference>
<dbReference type="PANTHER" id="PTHR45806:SF1">
    <property type="entry name" value="SYNAPTOBREVIN HOMOLOG YKT6"/>
    <property type="match status" value="1"/>
</dbReference>
<dbReference type="PROSITE" id="PS50859">
    <property type="entry name" value="LONGIN"/>
    <property type="match status" value="1"/>
</dbReference>
<evidence type="ECO:0000256" key="7">
    <source>
        <dbReference type="ARBA" id="ARBA00046278"/>
    </source>
</evidence>
<dbReference type="GO" id="GO:0016740">
    <property type="term" value="F:transferase activity"/>
    <property type="evidence" value="ECO:0007669"/>
    <property type="project" value="UniProtKB-KW"/>
</dbReference>
<dbReference type="Pfam" id="PF00957">
    <property type="entry name" value="Synaptobrevin"/>
    <property type="match status" value="1"/>
</dbReference>
<dbReference type="SMART" id="SM01270">
    <property type="entry name" value="Longin"/>
    <property type="match status" value="1"/>
</dbReference>
<keyword evidence="2" id="KW-0488">Methylation</keyword>
<keyword evidence="6" id="KW-0636">Prenylation</keyword>
<keyword evidence="3" id="KW-0472">Membrane</keyword>
<accession>A0A7J7IKE7</accession>
<dbReference type="AlphaFoldDB" id="A0A7J7IKE7"/>
<dbReference type="GO" id="GO:0005794">
    <property type="term" value="C:Golgi apparatus"/>
    <property type="evidence" value="ECO:0007669"/>
    <property type="project" value="TreeGrafter"/>
</dbReference>
<evidence type="ECO:0000256" key="5">
    <source>
        <dbReference type="ARBA" id="ARBA00023288"/>
    </source>
</evidence>
<evidence type="ECO:0000256" key="2">
    <source>
        <dbReference type="ARBA" id="ARBA00022481"/>
    </source>
</evidence>
<evidence type="ECO:0000259" key="10">
    <source>
        <dbReference type="PROSITE" id="PS50892"/>
    </source>
</evidence>
<keyword evidence="4" id="KW-0564">Palmitate</keyword>
<organism evidence="11 12">
    <name type="scientific">Cyanidiococcus yangmingshanensis</name>
    <dbReference type="NCBI Taxonomy" id="2690220"/>
    <lineage>
        <taxon>Eukaryota</taxon>
        <taxon>Rhodophyta</taxon>
        <taxon>Bangiophyceae</taxon>
        <taxon>Cyanidiales</taxon>
        <taxon>Cyanidiaceae</taxon>
        <taxon>Cyanidiococcus</taxon>
    </lineage>
</organism>
<evidence type="ECO:0000256" key="6">
    <source>
        <dbReference type="ARBA" id="ARBA00023289"/>
    </source>
</evidence>
<proteinExistence type="inferred from homology"/>
<evidence type="ECO:0000259" key="9">
    <source>
        <dbReference type="PROSITE" id="PS50859"/>
    </source>
</evidence>
<protein>
    <submittedName>
        <fullName evidence="11">Palmitoyltransferase</fullName>
    </submittedName>
</protein>
<keyword evidence="5" id="KW-0449">Lipoprotein</keyword>
<sequence>MRLYALSILRRRVDESESTLLTAAYELGDFNYFQRSSVREFAVFFAKLIAKRVTLGERLSVDHENYVCYAYSRVNGLVAVALCDAEYPQRVAFSLLGQVLDEFRRNFPEPMWLQGAAEAVQSREFPYLTERLQKYQNPAEADPIMRIERDLDETKATLHQTIDSILERGVKLDQLVDKSNDLSLQSKMFYRTARKQNSCCNLS</sequence>
<dbReference type="CDD" id="cd15867">
    <property type="entry name" value="R-SNARE_YKT6"/>
    <property type="match status" value="1"/>
</dbReference>
<keyword evidence="11" id="KW-0808">Transferase</keyword>
<reference evidence="11 12" key="1">
    <citation type="journal article" date="2020" name="J. Phycol.">
        <title>Comparative genome analysis reveals Cyanidiococcus gen. nov., a new extremophilic red algal genus sister to Cyanidioschyzon (Cyanidioschyzonaceae, Rhodophyta).</title>
        <authorList>
            <person name="Liu S.-L."/>
            <person name="Chiang Y.-R."/>
            <person name="Yoon H.S."/>
            <person name="Fu H.-Y."/>
        </authorList>
    </citation>
    <scope>NUCLEOTIDE SEQUENCE [LARGE SCALE GENOMIC DNA]</scope>
    <source>
        <strain evidence="11 12">THAL066</strain>
    </source>
</reference>
<dbReference type="InterPro" id="IPR011012">
    <property type="entry name" value="Longin-like_dom_sf"/>
</dbReference>
<dbReference type="OrthoDB" id="27923at2759"/>
<evidence type="ECO:0000256" key="1">
    <source>
        <dbReference type="ARBA" id="ARBA00008025"/>
    </source>
</evidence>
<evidence type="ECO:0000256" key="4">
    <source>
        <dbReference type="ARBA" id="ARBA00023139"/>
    </source>
</evidence>
<evidence type="ECO:0000313" key="12">
    <source>
        <dbReference type="Proteomes" id="UP000530660"/>
    </source>
</evidence>
<dbReference type="Gene3D" id="3.30.450.50">
    <property type="entry name" value="Longin domain"/>
    <property type="match status" value="1"/>
</dbReference>
<feature type="domain" description="V-SNARE coiled-coil homology" evidence="10">
    <location>
        <begin position="143"/>
        <end position="203"/>
    </location>
</feature>
<dbReference type="SUPFAM" id="SSF64356">
    <property type="entry name" value="SNARE-like"/>
    <property type="match status" value="1"/>
</dbReference>
<dbReference type="GO" id="GO:0006888">
    <property type="term" value="P:endoplasmic reticulum to Golgi vesicle-mediated transport"/>
    <property type="evidence" value="ECO:0007669"/>
    <property type="project" value="TreeGrafter"/>
</dbReference>
<evidence type="ECO:0000313" key="11">
    <source>
        <dbReference type="EMBL" id="KAF6003563.1"/>
    </source>
</evidence>
<comment type="caution">
    <text evidence="11">The sequence shown here is derived from an EMBL/GenBank/DDBJ whole genome shotgun (WGS) entry which is preliminary data.</text>
</comment>
<dbReference type="Proteomes" id="UP000530660">
    <property type="component" value="Unassembled WGS sequence"/>
</dbReference>
<dbReference type="InterPro" id="IPR045848">
    <property type="entry name" value="R-SNARE_YKT6"/>
</dbReference>
<comment type="similarity">
    <text evidence="1">Belongs to the synaptobrevin family.</text>
</comment>
<name>A0A7J7IKE7_9RHOD</name>
<dbReference type="PROSITE" id="PS50892">
    <property type="entry name" value="V_SNARE"/>
    <property type="match status" value="1"/>
</dbReference>
<keyword evidence="12" id="KW-1185">Reference proteome</keyword>
<feature type="domain" description="Longin" evidence="9">
    <location>
        <begin position="7"/>
        <end position="129"/>
    </location>
</feature>
<gene>
    <name evidence="11" type="primary">YKT6</name>
    <name evidence="11" type="ORF">F1559_002678</name>
</gene>
<dbReference type="CDD" id="cd14824">
    <property type="entry name" value="Longin"/>
    <property type="match status" value="1"/>
</dbReference>